<proteinExistence type="predicted"/>
<dbReference type="EMBL" id="PXXK01000159">
    <property type="protein sequence ID" value="RFN49803.1"/>
    <property type="molecule type" value="Genomic_DNA"/>
</dbReference>
<evidence type="ECO:0000256" key="1">
    <source>
        <dbReference type="SAM" id="MobiDB-lite"/>
    </source>
</evidence>
<feature type="compositionally biased region" description="Polar residues" evidence="1">
    <location>
        <begin position="25"/>
        <end position="52"/>
    </location>
</feature>
<protein>
    <submittedName>
        <fullName evidence="2">Uncharacterized protein</fullName>
    </submittedName>
</protein>
<evidence type="ECO:0000313" key="2">
    <source>
        <dbReference type="EMBL" id="RFN49803.1"/>
    </source>
</evidence>
<gene>
    <name evidence="2" type="ORF">FIE12Z_5951</name>
</gene>
<comment type="caution">
    <text evidence="2">The sequence shown here is derived from an EMBL/GenBank/DDBJ whole genome shotgun (WGS) entry which is preliminary data.</text>
</comment>
<accession>A0A395MQV6</accession>
<feature type="compositionally biased region" description="Low complexity" evidence="1">
    <location>
        <begin position="73"/>
        <end position="84"/>
    </location>
</feature>
<feature type="region of interest" description="Disordered" evidence="1">
    <location>
        <begin position="1"/>
        <end position="52"/>
    </location>
</feature>
<feature type="region of interest" description="Disordered" evidence="1">
    <location>
        <begin position="71"/>
        <end position="110"/>
    </location>
</feature>
<sequence length="213" mass="23490">MSEGKETMTPVSDPKGKGKEVAPPTANSNPESSQGVASSSETSQHPPLTFNLTPPSPALIFDFAATPKGILKSPGDAPSSSASSRHPTISFEANTSVTIPANNRGRRPVHGMAKKKHRLYFDSRFEKGWVVVNKPRIEYGVYVTHDDTWDDGVIVYPDEDETYSHGDEEIISQLELMNLSSEDRANLILTEPFEHTCIRLRRHLLGDSDTESR</sequence>
<evidence type="ECO:0000313" key="3">
    <source>
        <dbReference type="Proteomes" id="UP000265631"/>
    </source>
</evidence>
<name>A0A395MQV6_9HYPO</name>
<keyword evidence="3" id="KW-1185">Reference proteome</keyword>
<feature type="compositionally biased region" description="Polar residues" evidence="1">
    <location>
        <begin position="85"/>
        <end position="101"/>
    </location>
</feature>
<organism evidence="2 3">
    <name type="scientific">Fusarium flagelliforme</name>
    <dbReference type="NCBI Taxonomy" id="2675880"/>
    <lineage>
        <taxon>Eukaryota</taxon>
        <taxon>Fungi</taxon>
        <taxon>Dikarya</taxon>
        <taxon>Ascomycota</taxon>
        <taxon>Pezizomycotina</taxon>
        <taxon>Sordariomycetes</taxon>
        <taxon>Hypocreomycetidae</taxon>
        <taxon>Hypocreales</taxon>
        <taxon>Nectriaceae</taxon>
        <taxon>Fusarium</taxon>
        <taxon>Fusarium incarnatum-equiseti species complex</taxon>
    </lineage>
</organism>
<reference evidence="2 3" key="1">
    <citation type="journal article" date="2018" name="PLoS Pathog.">
        <title>Evolution of structural diversity of trichothecenes, a family of toxins produced by plant pathogenic and entomopathogenic fungi.</title>
        <authorList>
            <person name="Proctor R.H."/>
            <person name="McCormick S.P."/>
            <person name="Kim H.S."/>
            <person name="Cardoza R.E."/>
            <person name="Stanley A.M."/>
            <person name="Lindo L."/>
            <person name="Kelly A."/>
            <person name="Brown D.W."/>
            <person name="Lee T."/>
            <person name="Vaughan M.M."/>
            <person name="Alexander N.J."/>
            <person name="Busman M."/>
            <person name="Gutierrez S."/>
        </authorList>
    </citation>
    <scope>NUCLEOTIDE SEQUENCE [LARGE SCALE GENOMIC DNA]</scope>
    <source>
        <strain evidence="2 3">NRRL 13405</strain>
    </source>
</reference>
<dbReference type="Proteomes" id="UP000265631">
    <property type="component" value="Unassembled WGS sequence"/>
</dbReference>
<dbReference type="AlphaFoldDB" id="A0A395MQV6"/>